<dbReference type="GO" id="GO:0004527">
    <property type="term" value="F:exonuclease activity"/>
    <property type="evidence" value="ECO:0007669"/>
    <property type="project" value="UniProtKB-KW"/>
</dbReference>
<reference evidence="13 14" key="1">
    <citation type="submission" date="2017-05" db="EMBL/GenBank/DDBJ databases">
        <title>The Genome Sequence of Tsuchiyaea wingfieldii DSM 27421.</title>
        <authorList>
            <person name="Cuomo C."/>
            <person name="Passer A."/>
            <person name="Billmyre B."/>
            <person name="Heitman J."/>
        </authorList>
    </citation>
    <scope>NUCLEOTIDE SEQUENCE [LARGE SCALE GENOMIC DNA]</scope>
    <source>
        <strain evidence="13 14">DSM 27421</strain>
    </source>
</reference>
<dbReference type="Pfam" id="PF06087">
    <property type="entry name" value="Tyr-DNA_phospho"/>
    <property type="match status" value="1"/>
</dbReference>
<evidence type="ECO:0000313" key="13">
    <source>
        <dbReference type="EMBL" id="TYJ58466.1"/>
    </source>
</evidence>
<dbReference type="Gene3D" id="3.30.870.10">
    <property type="entry name" value="Endonuclease Chain A"/>
    <property type="match status" value="2"/>
</dbReference>
<dbReference type="PANTHER" id="PTHR12415:SF0">
    <property type="entry name" value="TYROSYL-DNA PHOSPHODIESTERASE 1"/>
    <property type="match status" value="1"/>
</dbReference>
<name>A0A5D3B7Z4_9TREE</name>
<feature type="compositionally biased region" description="Basic and acidic residues" evidence="12">
    <location>
        <begin position="40"/>
        <end position="61"/>
    </location>
</feature>
<accession>A0A5D3B7Z4</accession>
<proteinExistence type="inferred from homology"/>
<dbReference type="EMBL" id="NIDF01000004">
    <property type="protein sequence ID" value="TYJ58466.1"/>
    <property type="molecule type" value="Genomic_DNA"/>
</dbReference>
<dbReference type="InterPro" id="IPR010347">
    <property type="entry name" value="Tdp1"/>
</dbReference>
<keyword evidence="7" id="KW-0234">DNA repair</keyword>
<keyword evidence="5" id="KW-0378">Hydrolase</keyword>
<keyword evidence="4" id="KW-0227">DNA damage</keyword>
<dbReference type="GO" id="GO:0017005">
    <property type="term" value="F:3'-tyrosyl-DNA phosphodiesterase activity"/>
    <property type="evidence" value="ECO:0007669"/>
    <property type="project" value="TreeGrafter"/>
</dbReference>
<feature type="compositionally biased region" description="Polar residues" evidence="12">
    <location>
        <begin position="796"/>
        <end position="805"/>
    </location>
</feature>
<evidence type="ECO:0000256" key="1">
    <source>
        <dbReference type="ARBA" id="ARBA00004123"/>
    </source>
</evidence>
<protein>
    <recommendedName>
        <fullName evidence="15">PLD phosphodiesterase domain-containing protein</fullName>
    </recommendedName>
</protein>
<dbReference type="Proteomes" id="UP000322245">
    <property type="component" value="Unassembled WGS sequence"/>
</dbReference>
<evidence type="ECO:0000256" key="10">
    <source>
        <dbReference type="PIRSR" id="PIRSR610347-2"/>
    </source>
</evidence>
<dbReference type="GO" id="GO:0006281">
    <property type="term" value="P:DNA repair"/>
    <property type="evidence" value="ECO:0007669"/>
    <property type="project" value="UniProtKB-KW"/>
</dbReference>
<organism evidence="13 14">
    <name type="scientific">Cryptococcus floricola</name>
    <dbReference type="NCBI Taxonomy" id="2591691"/>
    <lineage>
        <taxon>Eukaryota</taxon>
        <taxon>Fungi</taxon>
        <taxon>Dikarya</taxon>
        <taxon>Basidiomycota</taxon>
        <taxon>Agaricomycotina</taxon>
        <taxon>Tremellomycetes</taxon>
        <taxon>Tremellales</taxon>
        <taxon>Cryptococcaceae</taxon>
        <taxon>Cryptococcus</taxon>
    </lineage>
</organism>
<keyword evidence="8" id="KW-0539">Nucleus</keyword>
<feature type="compositionally biased region" description="Low complexity" evidence="12">
    <location>
        <begin position="72"/>
        <end position="83"/>
    </location>
</feature>
<feature type="region of interest" description="Disordered" evidence="12">
    <location>
        <begin position="1"/>
        <end position="174"/>
    </location>
</feature>
<dbReference type="PANTHER" id="PTHR12415">
    <property type="entry name" value="TYROSYL-DNA PHOSPHODIESTERASE 1"/>
    <property type="match status" value="1"/>
</dbReference>
<feature type="compositionally biased region" description="Polar residues" evidence="12">
    <location>
        <begin position="828"/>
        <end position="837"/>
    </location>
</feature>
<feature type="region of interest" description="Disordered" evidence="12">
    <location>
        <begin position="645"/>
        <end position="668"/>
    </location>
</feature>
<feature type="active site" description="Nucleophile" evidence="9">
    <location>
        <position position="280"/>
    </location>
</feature>
<evidence type="ECO:0008006" key="15">
    <source>
        <dbReference type="Google" id="ProtNLM"/>
    </source>
</evidence>
<dbReference type="GO" id="GO:0005634">
    <property type="term" value="C:nucleus"/>
    <property type="evidence" value="ECO:0007669"/>
    <property type="project" value="UniProtKB-SubCell"/>
</dbReference>
<feature type="binding site" evidence="10">
    <location>
        <position position="282"/>
    </location>
    <ligand>
        <name>substrate</name>
    </ligand>
</feature>
<keyword evidence="3" id="KW-0540">Nuclease</keyword>
<keyword evidence="14" id="KW-1185">Reference proteome</keyword>
<sequence>MSDNDSWQVPGDGLSGGLPHNGASDDEDEQLRRAIALSVEDSRAPKRQKREETPEEERRQLADAMAASLEAPSSSTPSTSDTPKQPKRQSAPGLQEETSATVLKIGGQTIDRAQMERERLERQAAREKASGKTPGPAAPAGSSKHHSMPSPHNDFQQPRAANAHPFQGNRPFPRDAAGEYYLSGEMRHTYNKVVPTQEPIFTPQDVVGAHSQISLIIASSFCIDDQWVEEATILPDPGRVPTLVIRPFPREDLNGKVQTLANSEVWCFPHMADPNWGSMHMKFFWIFYKTGRLRVCILTANMVQYDWDLVENTVFVQDFLPLSKPVNDLSESIPSHDLPLQFRSLFTSIRVPAGLQDLARIHGELPLSGKDNFRDLNKWDWSRVAFRTVISTAKKHTGVDSVVGSGMGRLGRVLELEGWKPRSGEKVALEYQGSSLGRYSKKWIGEFYAFCIGKPLSSFSTSAAKTWPPIKVLFPSLATVDNSFGKRDGGGTMFSGNAWNTDAKELFHDANSKRSGILMHSKVIVALFEPGELTASSSKTSLGKRKVAVAEDAPKHTDAGVGGWMYMGSHNFSPSAWGTLDLKANPPSLNVKNYELGIVFALPRDYAKDVATKVVPYKRPARRYNPSDVPFYFPLELTMGHISATPSKKSSGLMRRHPSIRAPERSPYGMSDSLKVEVQFVQPSSFYVNQSPHRIMPQGLAITHRGEPDRQGARISPLPEEERAQAMLDYERTIGGPDFSRSRSATPHGVISPQPMRANDLAVPTVATKRPTFTQTAEIPSFAADDAASWRPTKKGPTSSANVSDPAQPARSGPPPFEARSSHDRTFQPAQPSQSVLNRPPPQSKTDNVFHPNSEVAPTRQPFLDRRNAQSPDVQQHHAHTRPISHMGQAPKYPAFRRPLNNLPQKTAMDTQRDASHPVVNNHGPTLAGSFNKVRKADEHPGRGNLQELMFVDDSDLVDFDVDGDAGVVKTPMKRMNGDESAKSIFNFTPNAKNTFKVDKIGPEPRFVIPEALSDHTSILKSVNPQAIWQERLKAAKEFSHQAEWIDSAGLVEDQKRKFEGVKQNWDRIYNRMSDLVRTKNEVFQHKSALTDKYVDAGDHLAEQCVELQLATRNTNKRRRITN</sequence>
<comment type="caution">
    <text evidence="13">The sequence shown here is derived from an EMBL/GenBank/DDBJ whole genome shotgun (WGS) entry which is preliminary data.</text>
</comment>
<evidence type="ECO:0000256" key="6">
    <source>
        <dbReference type="ARBA" id="ARBA00022839"/>
    </source>
</evidence>
<evidence type="ECO:0000256" key="7">
    <source>
        <dbReference type="ARBA" id="ARBA00023204"/>
    </source>
</evidence>
<feature type="site" description="Interaction with DNA" evidence="11">
    <location>
        <position position="573"/>
    </location>
</feature>
<dbReference type="CDD" id="cd09123">
    <property type="entry name" value="PLDc_Tdp1_2"/>
    <property type="match status" value="1"/>
</dbReference>
<feature type="region of interest" description="Disordered" evidence="12">
    <location>
        <begin position="734"/>
        <end position="758"/>
    </location>
</feature>
<dbReference type="PROSITE" id="PS50330">
    <property type="entry name" value="UIM"/>
    <property type="match status" value="1"/>
</dbReference>
<dbReference type="SMART" id="SM00726">
    <property type="entry name" value="UIM"/>
    <property type="match status" value="1"/>
</dbReference>
<evidence type="ECO:0000256" key="3">
    <source>
        <dbReference type="ARBA" id="ARBA00022722"/>
    </source>
</evidence>
<dbReference type="InterPro" id="IPR003903">
    <property type="entry name" value="UIM_dom"/>
</dbReference>
<comment type="subcellular location">
    <subcellularLocation>
        <location evidence="1">Nucleus</location>
    </subcellularLocation>
</comment>
<feature type="active site" description="Proton donor/acceptor" evidence="9">
    <location>
        <position position="520"/>
    </location>
</feature>
<dbReference type="SUPFAM" id="SSF56024">
    <property type="entry name" value="Phospholipase D/nuclease"/>
    <property type="match status" value="2"/>
</dbReference>
<evidence type="ECO:0000256" key="4">
    <source>
        <dbReference type="ARBA" id="ARBA00022763"/>
    </source>
</evidence>
<dbReference type="AlphaFoldDB" id="A0A5D3B7Z4"/>
<feature type="compositionally biased region" description="Basic and acidic residues" evidence="12">
    <location>
        <begin position="113"/>
        <end position="130"/>
    </location>
</feature>
<evidence type="ECO:0000256" key="9">
    <source>
        <dbReference type="PIRSR" id="PIRSR610347-1"/>
    </source>
</evidence>
<gene>
    <name evidence="13" type="ORF">B9479_000673</name>
</gene>
<evidence type="ECO:0000256" key="11">
    <source>
        <dbReference type="PIRSR" id="PIRSR610347-3"/>
    </source>
</evidence>
<evidence type="ECO:0000256" key="2">
    <source>
        <dbReference type="ARBA" id="ARBA00010205"/>
    </source>
</evidence>
<dbReference type="GO" id="GO:0003697">
    <property type="term" value="F:single-stranded DNA binding"/>
    <property type="evidence" value="ECO:0007669"/>
    <property type="project" value="TreeGrafter"/>
</dbReference>
<comment type="similarity">
    <text evidence="2">Belongs to the tyrosyl-DNA phosphodiesterase family.</text>
</comment>
<feature type="binding site" evidence="10">
    <location>
        <position position="522"/>
    </location>
    <ligand>
        <name>substrate</name>
    </ligand>
</feature>
<feature type="region of interest" description="Disordered" evidence="12">
    <location>
        <begin position="772"/>
        <end position="890"/>
    </location>
</feature>
<evidence type="ECO:0000256" key="5">
    <source>
        <dbReference type="ARBA" id="ARBA00022801"/>
    </source>
</evidence>
<evidence type="ECO:0000256" key="8">
    <source>
        <dbReference type="ARBA" id="ARBA00023242"/>
    </source>
</evidence>
<evidence type="ECO:0000313" key="14">
    <source>
        <dbReference type="Proteomes" id="UP000322245"/>
    </source>
</evidence>
<dbReference type="GO" id="GO:0003690">
    <property type="term" value="F:double-stranded DNA binding"/>
    <property type="evidence" value="ECO:0007669"/>
    <property type="project" value="TreeGrafter"/>
</dbReference>
<evidence type="ECO:0000256" key="12">
    <source>
        <dbReference type="SAM" id="MobiDB-lite"/>
    </source>
</evidence>
<keyword evidence="6" id="KW-0269">Exonuclease</keyword>